<keyword evidence="4" id="KW-0963">Cytoplasm</keyword>
<dbReference type="PROSITE" id="PS50082">
    <property type="entry name" value="WD_REPEATS_2"/>
    <property type="match status" value="5"/>
</dbReference>
<accession>A0A8J6GSI2</accession>
<dbReference type="SUPFAM" id="SSF50978">
    <property type="entry name" value="WD40 repeat-like"/>
    <property type="match status" value="1"/>
</dbReference>
<dbReference type="InterPro" id="IPR047312">
    <property type="entry name" value="Coatomer_alpha_WD-assoc_reg"/>
</dbReference>
<evidence type="ECO:0000256" key="4">
    <source>
        <dbReference type="ARBA" id="ARBA00022490"/>
    </source>
</evidence>
<evidence type="ECO:0000256" key="8">
    <source>
        <dbReference type="ARBA" id="ARBA00022927"/>
    </source>
</evidence>
<evidence type="ECO:0000256" key="10">
    <source>
        <dbReference type="ARBA" id="ARBA00023136"/>
    </source>
</evidence>
<keyword evidence="6" id="KW-0677">Repeat</keyword>
<dbReference type="InterPro" id="IPR010714">
    <property type="entry name" value="Coatomer_asu_C"/>
</dbReference>
<dbReference type="PRINTS" id="PR00320">
    <property type="entry name" value="GPROTEINBRPT"/>
</dbReference>
<keyword evidence="8" id="KW-0653">Protein transport</keyword>
<keyword evidence="3" id="KW-0813">Transport</keyword>
<feature type="repeat" description="WD" evidence="12">
    <location>
        <begin position="335"/>
        <end position="376"/>
    </location>
</feature>
<evidence type="ECO:0000256" key="7">
    <source>
        <dbReference type="ARBA" id="ARBA00022892"/>
    </source>
</evidence>
<dbReference type="SMART" id="SM00320">
    <property type="entry name" value="WD40"/>
    <property type="match status" value="7"/>
</dbReference>
<dbReference type="InterPro" id="IPR016391">
    <property type="entry name" value="Coatomer_asu"/>
</dbReference>
<organism evidence="14 15">
    <name type="scientific">Microtus ochrogaster</name>
    <name type="common">Prairie vole</name>
    <dbReference type="NCBI Taxonomy" id="79684"/>
    <lineage>
        <taxon>Eukaryota</taxon>
        <taxon>Metazoa</taxon>
        <taxon>Chordata</taxon>
        <taxon>Craniata</taxon>
        <taxon>Vertebrata</taxon>
        <taxon>Euteleostomi</taxon>
        <taxon>Mammalia</taxon>
        <taxon>Eutheria</taxon>
        <taxon>Euarchontoglires</taxon>
        <taxon>Glires</taxon>
        <taxon>Rodentia</taxon>
        <taxon>Myomorpha</taxon>
        <taxon>Muroidea</taxon>
        <taxon>Cricetidae</taxon>
        <taxon>Arvicolinae</taxon>
        <taxon>Microtus</taxon>
    </lineage>
</organism>
<dbReference type="GO" id="GO:0000139">
    <property type="term" value="C:Golgi membrane"/>
    <property type="evidence" value="ECO:0007669"/>
    <property type="project" value="UniProtKB-SubCell"/>
</dbReference>
<dbReference type="InterPro" id="IPR020472">
    <property type="entry name" value="WD40_PAC1"/>
</dbReference>
<dbReference type="GO" id="GO:0030126">
    <property type="term" value="C:COPI vesicle coat"/>
    <property type="evidence" value="ECO:0007669"/>
    <property type="project" value="InterPro"/>
</dbReference>
<protein>
    <submittedName>
        <fullName evidence="14">Coatomer subunit alpha</fullName>
    </submittedName>
</protein>
<dbReference type="Gene3D" id="1.25.40.470">
    <property type="match status" value="1"/>
</dbReference>
<keyword evidence="7" id="KW-0931">ER-Golgi transport</keyword>
<feature type="repeat" description="WD" evidence="12">
    <location>
        <begin position="221"/>
        <end position="255"/>
    </location>
</feature>
<dbReference type="InterPro" id="IPR007110">
    <property type="entry name" value="Ig-like_dom"/>
</dbReference>
<dbReference type="InterPro" id="IPR015943">
    <property type="entry name" value="WD40/YVTN_repeat-like_dom_sf"/>
</dbReference>
<dbReference type="PROSITE" id="PS00678">
    <property type="entry name" value="WD_REPEATS_1"/>
    <property type="match status" value="1"/>
</dbReference>
<dbReference type="FunFam" id="1.25.40.470:FF:000002">
    <property type="entry name" value="Coatomer subunit alpha"/>
    <property type="match status" value="1"/>
</dbReference>
<dbReference type="InterPro" id="IPR056176">
    <property type="entry name" value="TPR_COPA_B"/>
</dbReference>
<evidence type="ECO:0000256" key="9">
    <source>
        <dbReference type="ARBA" id="ARBA00023034"/>
    </source>
</evidence>
<dbReference type="GO" id="GO:0006886">
    <property type="term" value="P:intracellular protein transport"/>
    <property type="evidence" value="ECO:0007669"/>
    <property type="project" value="InterPro"/>
</dbReference>
<evidence type="ECO:0000313" key="15">
    <source>
        <dbReference type="Proteomes" id="UP000710432"/>
    </source>
</evidence>
<dbReference type="EMBL" id="JAATJU010020778">
    <property type="protein sequence ID" value="KAH0516043.1"/>
    <property type="molecule type" value="Genomic_DNA"/>
</dbReference>
<gene>
    <name evidence="14" type="ORF">LTLLF_128235</name>
</gene>
<evidence type="ECO:0000256" key="2">
    <source>
        <dbReference type="ARBA" id="ARBA00004347"/>
    </source>
</evidence>
<evidence type="ECO:0000256" key="3">
    <source>
        <dbReference type="ARBA" id="ARBA00022448"/>
    </source>
</evidence>
<dbReference type="PIRSF" id="PIRSF003354">
    <property type="entry name" value="Coatomer_alpha_subunit"/>
    <property type="match status" value="1"/>
</dbReference>
<sequence length="1337" mass="150476">MSGNFLNREFLGKGPERLSNLVVINHTRLFENGSCEIHLTCTVENPNHTASIGWQASGNISLGDPNITVSWDPKNSRDQSYTCQALNPVSKLSVSVSAQSLCTGLSFHPKRPWILTSLHNGVIQLWDYRMCTLIDKFDEHDGPVRGIDFHKQQPLFVSGGDDYKIKVWNYKLRRCLFTLLGHLDYIRTTFFHHEYPWILSASDDQTIRVWNWQSRTCVCVLTGHNHYVMCAQFHPSEDLVVSASLDQTVRVWDISGLRKKNLSPGAVESDVRGITGVDLFGTTDAVVKHVLEVFISVASGLRKKNLSPGAVESDVRGITGVDLFGTTDAVVKHVLEGHDRGVNWAAFHPTMPLIVSGADDRQVKIWRMNESKAWEVDTCRGHYNNVSCAVFHPRQELILSNSEDKSIRVWDMSKRTGVQTFRRDHDRFWVLAAHPNLNLFAAGHDGGMIVFKLERERPAYAVHGNMLHYVKDRFLRQLDFNSSKDVAVMQLRRQRASNLENSTYDLYTIPKDADSQNPDAPEGKRSSGLTAVWVARNRFAVLDRMHSLLIKNLKNEITKKIQVPNCDEIFYAGTGNLLLRDADSITLFDVQQKRTLASVKISKVKYVIWSADMSHVALLAKHAIVICNRKLDALCNIHENIRVKSGAWDESGVFIYTTSNHIKYAVTTGDHGIIRTLDLPIYVTRVKGNNVYCLDRECRPRVLTIDPTEFKFKLALINRKYDEVLHMVRNAKLVGQSIIAYLQKKGYPEVALHFVKDEKTRFSLALECGNIEIALEAAKALDDKNCWEKLGEVALLQGNHQIVEMCYQRTKNFDKLSFLYLITGNLEKLRKMMKIAEIRKDMSGHYQNALYLGDVSERVRILKNCGQKSLAYLTAATHGLDEEAESLKETFDPEKETIPEIDPNAKLLQPPAPIMPLDTNWPLLTVSKGFFEGSIASKGKGGALAADIDIDTVGTEGWGEDAELQLDEDGFVEAPEGLGEDALGKGQEEGGGWDVEEDLELPPELDVPSGVTSGAEDGFFVPPTKGTSPTQIWCNNSQLPVDHILAGSFETAMRLLHDQVGVIQFGPYKQLFLQTYARGRTTYQALPCLPSMYSYPNRNWKDAGLKNGVPAVGLKLNDLIQRLQLCYQLTTVGKFEEAVEKFRSILLSVPLLVVDNKQEIAEAQQLITICREYIVGLCMEIERKKLPKESLDQQKRICEMAAYFTHSNLQPVHMILVLRTALNLFFKLKNFKTAATFARRLLELGPKPEVAQQTRKILSACEKNPTDACQLNYDMHNPFDICAASYRPIYRGKPVEKCPLSGACYSPEFKGQICRVTTVTEIGKDVIGLRISPLQFR</sequence>
<dbReference type="GO" id="GO:0006888">
    <property type="term" value="P:endoplasmic reticulum to Golgi vesicle-mediated transport"/>
    <property type="evidence" value="ECO:0007669"/>
    <property type="project" value="InterPro"/>
</dbReference>
<evidence type="ECO:0000256" key="6">
    <source>
        <dbReference type="ARBA" id="ARBA00022737"/>
    </source>
</evidence>
<feature type="repeat" description="WD" evidence="12">
    <location>
        <begin position="137"/>
        <end position="178"/>
    </location>
</feature>
<dbReference type="Pfam" id="PF00400">
    <property type="entry name" value="WD40"/>
    <property type="match status" value="6"/>
</dbReference>
<keyword evidence="9" id="KW-0333">Golgi apparatus</keyword>
<dbReference type="Pfam" id="PF04053">
    <property type="entry name" value="B-prop_COPA_B_2nd"/>
    <property type="match status" value="1"/>
</dbReference>
<dbReference type="GO" id="GO:0006890">
    <property type="term" value="P:retrograde vesicle-mediated transport, Golgi to endoplasmic reticulum"/>
    <property type="evidence" value="ECO:0007669"/>
    <property type="project" value="TreeGrafter"/>
</dbReference>
<comment type="function">
    <text evidence="11">The coatomer is a cytosolic protein complex that binds to dilysine motifs and reversibly associates with Golgi non-clathrin-coated vesicles, which further mediate biosynthetic protein transport from the ER, via the Golgi up to the trans Golgi network. Coatomer complex is required for budding from Golgi membranes, and is essential for the retrograde Golgi-to-ER transport of dilysine-tagged proteins. In mammals, the coatomer can only be recruited by membranes associated to ADP-ribosylation factors (ARFs), which are small GTP-binding proteins; the complex also influences the Golgi structural integrity, as well as the processing, activity, and endocytic recycling of LDL receptors.</text>
</comment>
<dbReference type="FunFam" id="2.130.10.10:FF:000559">
    <property type="entry name" value="Coatomer subunit alpha"/>
    <property type="match status" value="1"/>
</dbReference>
<dbReference type="InterPro" id="IPR006692">
    <property type="entry name" value="Beta-prop_COPA/B_2nd"/>
</dbReference>
<comment type="caution">
    <text evidence="14">The sequence shown here is derived from an EMBL/GenBank/DDBJ whole genome shotgun (WGS) entry which is preliminary data.</text>
</comment>
<dbReference type="Proteomes" id="UP000710432">
    <property type="component" value="Unassembled WGS sequence"/>
</dbReference>
<dbReference type="CDD" id="cd22948">
    <property type="entry name" value="Coatomer_WDAD_alpha"/>
    <property type="match status" value="1"/>
</dbReference>
<feature type="domain" description="Ig-like" evidence="13">
    <location>
        <begin position="15"/>
        <end position="95"/>
    </location>
</feature>
<evidence type="ECO:0000256" key="5">
    <source>
        <dbReference type="ARBA" id="ARBA00022574"/>
    </source>
</evidence>
<dbReference type="GO" id="GO:0005198">
    <property type="term" value="F:structural molecule activity"/>
    <property type="evidence" value="ECO:0007669"/>
    <property type="project" value="InterPro"/>
</dbReference>
<dbReference type="Pfam" id="PF23953">
    <property type="entry name" value="TPR_COPA_B"/>
    <property type="match status" value="1"/>
</dbReference>
<dbReference type="InterPro" id="IPR036322">
    <property type="entry name" value="WD40_repeat_dom_sf"/>
</dbReference>
<dbReference type="Pfam" id="PF06957">
    <property type="entry name" value="COPI_C"/>
    <property type="match status" value="1"/>
</dbReference>
<dbReference type="PROSITE" id="PS50835">
    <property type="entry name" value="IG_LIKE"/>
    <property type="match status" value="1"/>
</dbReference>
<dbReference type="Gene3D" id="2.130.10.10">
    <property type="entry name" value="YVTN repeat-like/Quinoprotein amine dehydrogenase"/>
    <property type="match status" value="2"/>
</dbReference>
<evidence type="ECO:0000313" key="14">
    <source>
        <dbReference type="EMBL" id="KAH0516043.1"/>
    </source>
</evidence>
<dbReference type="PANTHER" id="PTHR19876:SF1">
    <property type="entry name" value="COATOMER SUBUNIT ALPHA"/>
    <property type="match status" value="1"/>
</dbReference>
<reference evidence="14" key="1">
    <citation type="submission" date="2020-03" db="EMBL/GenBank/DDBJ databases">
        <title>Studies in the Genomics of Life Span.</title>
        <authorList>
            <person name="Glass D."/>
        </authorList>
    </citation>
    <scope>NUCLEOTIDE SEQUENCE</scope>
    <source>
        <strain evidence="14">LTLLF</strain>
        <tissue evidence="14">Muscle</tissue>
    </source>
</reference>
<dbReference type="GO" id="GO:0006891">
    <property type="term" value="P:intra-Golgi vesicle-mediated transport"/>
    <property type="evidence" value="ECO:0007669"/>
    <property type="project" value="TreeGrafter"/>
</dbReference>
<feature type="repeat" description="WD" evidence="12">
    <location>
        <begin position="379"/>
        <end position="420"/>
    </location>
</feature>
<name>A0A8J6GSI2_MICOH</name>
<proteinExistence type="predicted"/>
<dbReference type="InterPro" id="IPR019775">
    <property type="entry name" value="WD40_repeat_CS"/>
</dbReference>
<feature type="repeat" description="WD" evidence="12">
    <location>
        <begin position="179"/>
        <end position="220"/>
    </location>
</feature>
<dbReference type="InterPro" id="IPR001680">
    <property type="entry name" value="WD40_rpt"/>
</dbReference>
<dbReference type="PANTHER" id="PTHR19876">
    <property type="entry name" value="COATOMER"/>
    <property type="match status" value="1"/>
</dbReference>
<dbReference type="InterPro" id="IPR050844">
    <property type="entry name" value="Coatomer_complex_subunit"/>
</dbReference>
<dbReference type="CDD" id="cd00200">
    <property type="entry name" value="WD40"/>
    <property type="match status" value="1"/>
</dbReference>
<keyword evidence="5 12" id="KW-0853">WD repeat</keyword>
<keyword evidence="10" id="KW-0472">Membrane</keyword>
<evidence type="ECO:0000259" key="13">
    <source>
        <dbReference type="PROSITE" id="PS50835"/>
    </source>
</evidence>
<evidence type="ECO:0000256" key="12">
    <source>
        <dbReference type="PROSITE-ProRule" id="PRU00221"/>
    </source>
</evidence>
<dbReference type="PROSITE" id="PS50294">
    <property type="entry name" value="WD_REPEATS_REGION"/>
    <property type="match status" value="5"/>
</dbReference>
<evidence type="ECO:0000256" key="1">
    <source>
        <dbReference type="ARBA" id="ARBA00004255"/>
    </source>
</evidence>
<comment type="subcellular location">
    <subcellularLocation>
        <location evidence="2">Cytoplasmic vesicle</location>
        <location evidence="2">COPI-coated vesicle membrane</location>
        <topology evidence="2">Peripheral membrane protein</topology>
        <orientation evidence="2">Cytoplasmic side</orientation>
    </subcellularLocation>
    <subcellularLocation>
        <location evidence="1">Golgi apparatus membrane</location>
        <topology evidence="1">Peripheral membrane protein</topology>
        <orientation evidence="1">Cytoplasmic side</orientation>
    </subcellularLocation>
</comment>
<evidence type="ECO:0000256" key="11">
    <source>
        <dbReference type="ARBA" id="ARBA00024791"/>
    </source>
</evidence>